<accession>A0AA40E4M2</accession>
<evidence type="ECO:0000313" key="2">
    <source>
        <dbReference type="Proteomes" id="UP001172101"/>
    </source>
</evidence>
<keyword evidence="2" id="KW-1185">Reference proteome</keyword>
<comment type="caution">
    <text evidence="1">The sequence shown here is derived from an EMBL/GenBank/DDBJ whole genome shotgun (WGS) entry which is preliminary data.</text>
</comment>
<organism evidence="1 2">
    <name type="scientific">Lasiosphaeria miniovina</name>
    <dbReference type="NCBI Taxonomy" id="1954250"/>
    <lineage>
        <taxon>Eukaryota</taxon>
        <taxon>Fungi</taxon>
        <taxon>Dikarya</taxon>
        <taxon>Ascomycota</taxon>
        <taxon>Pezizomycotina</taxon>
        <taxon>Sordariomycetes</taxon>
        <taxon>Sordariomycetidae</taxon>
        <taxon>Sordariales</taxon>
        <taxon>Lasiosphaeriaceae</taxon>
        <taxon>Lasiosphaeria</taxon>
    </lineage>
</organism>
<protein>
    <submittedName>
        <fullName evidence="1">Uncharacterized protein</fullName>
    </submittedName>
</protein>
<dbReference type="AlphaFoldDB" id="A0AA40E4M2"/>
<name>A0AA40E4M2_9PEZI</name>
<dbReference type="EMBL" id="JAUIRO010000002">
    <property type="protein sequence ID" value="KAK0726920.1"/>
    <property type="molecule type" value="Genomic_DNA"/>
</dbReference>
<proteinExistence type="predicted"/>
<dbReference type="Proteomes" id="UP001172101">
    <property type="component" value="Unassembled WGS sequence"/>
</dbReference>
<gene>
    <name evidence="1" type="ORF">B0T26DRAFT_692293</name>
</gene>
<sequence>MPRSSPSNIPLAPPFAHGPSLLAAISWFSMARWQETPNLGSAGMSPSRPRRVYDWLASLLGFR</sequence>
<dbReference type="RefSeq" id="XP_060299776.1">
    <property type="nucleotide sequence ID" value="XM_060441159.1"/>
</dbReference>
<evidence type="ECO:0000313" key="1">
    <source>
        <dbReference type="EMBL" id="KAK0726920.1"/>
    </source>
</evidence>
<reference evidence="1" key="1">
    <citation type="submission" date="2023-06" db="EMBL/GenBank/DDBJ databases">
        <title>Genome-scale phylogeny and comparative genomics of the fungal order Sordariales.</title>
        <authorList>
            <consortium name="Lawrence Berkeley National Laboratory"/>
            <person name="Hensen N."/>
            <person name="Bonometti L."/>
            <person name="Westerberg I."/>
            <person name="Brannstrom I.O."/>
            <person name="Guillou S."/>
            <person name="Cros-Aarteil S."/>
            <person name="Calhoun S."/>
            <person name="Haridas S."/>
            <person name="Kuo A."/>
            <person name="Mondo S."/>
            <person name="Pangilinan J."/>
            <person name="Riley R."/>
            <person name="LaButti K."/>
            <person name="Andreopoulos B."/>
            <person name="Lipzen A."/>
            <person name="Chen C."/>
            <person name="Yanf M."/>
            <person name="Daum C."/>
            <person name="Ng V."/>
            <person name="Clum A."/>
            <person name="Steindorff A."/>
            <person name="Ohm R."/>
            <person name="Martin F."/>
            <person name="Silar P."/>
            <person name="Natvig D."/>
            <person name="Lalanne C."/>
            <person name="Gautier V."/>
            <person name="Ament-velasquez S.L."/>
            <person name="Kruys A."/>
            <person name="Hutchinson M.I."/>
            <person name="Powell A.J."/>
            <person name="Barry K."/>
            <person name="Miller A.N."/>
            <person name="Grigoriev I.V."/>
            <person name="Debuchy R."/>
            <person name="Gladieux P."/>
            <person name="Thoren M.H."/>
            <person name="Johannesson H."/>
        </authorList>
    </citation>
    <scope>NUCLEOTIDE SEQUENCE</scope>
    <source>
        <strain evidence="1">SMH2392-1A</strain>
    </source>
</reference>
<dbReference type="GeneID" id="85324429"/>